<proteinExistence type="inferred from homology"/>
<dbReference type="PANTHER" id="PTHR30258">
    <property type="entry name" value="TYPE II SECRETION SYSTEM PROTEIN GSPE-RELATED"/>
    <property type="match status" value="1"/>
</dbReference>
<name>A0A1V5SC95_9BACT</name>
<dbReference type="CDD" id="cd01129">
    <property type="entry name" value="PulE-GspE-like"/>
    <property type="match status" value="1"/>
</dbReference>
<dbReference type="SUPFAM" id="SSF160246">
    <property type="entry name" value="EspE N-terminal domain-like"/>
    <property type="match status" value="1"/>
</dbReference>
<dbReference type="Pfam" id="PF00437">
    <property type="entry name" value="T2SSE"/>
    <property type="match status" value="1"/>
</dbReference>
<evidence type="ECO:0000256" key="3">
    <source>
        <dbReference type="ARBA" id="ARBA00022840"/>
    </source>
</evidence>
<keyword evidence="2" id="KW-0547">Nucleotide-binding</keyword>
<accession>A0A1V5SC95</accession>
<gene>
    <name evidence="5" type="primary">xpsE</name>
    <name evidence="5" type="ORF">BWY43_00652</name>
</gene>
<dbReference type="AlphaFoldDB" id="A0A1V5SC95"/>
<dbReference type="Pfam" id="PF05157">
    <property type="entry name" value="MshEN"/>
    <property type="match status" value="1"/>
</dbReference>
<reference evidence="5" key="1">
    <citation type="submission" date="2017-02" db="EMBL/GenBank/DDBJ databases">
        <title>Delving into the versatile metabolic prowess of the omnipresent phylum Bacteroidetes.</title>
        <authorList>
            <person name="Nobu M.K."/>
            <person name="Mei R."/>
            <person name="Narihiro T."/>
            <person name="Kuroda K."/>
            <person name="Liu W.-T."/>
        </authorList>
    </citation>
    <scope>NUCLEOTIDE SEQUENCE</scope>
    <source>
        <strain evidence="5">ADurb.Bin280</strain>
    </source>
</reference>
<dbReference type="GO" id="GO:0005886">
    <property type="term" value="C:plasma membrane"/>
    <property type="evidence" value="ECO:0007669"/>
    <property type="project" value="TreeGrafter"/>
</dbReference>
<evidence type="ECO:0000259" key="4">
    <source>
        <dbReference type="PROSITE" id="PS00662"/>
    </source>
</evidence>
<dbReference type="Gene3D" id="3.30.450.90">
    <property type="match status" value="1"/>
</dbReference>
<feature type="domain" description="Bacterial type II secretion system protein E" evidence="4">
    <location>
        <begin position="353"/>
        <end position="367"/>
    </location>
</feature>
<dbReference type="Gene3D" id="3.40.50.300">
    <property type="entry name" value="P-loop containing nucleotide triphosphate hydrolases"/>
    <property type="match status" value="1"/>
</dbReference>
<protein>
    <submittedName>
        <fullName evidence="5">Type II secretion system protein E</fullName>
    </submittedName>
</protein>
<sequence>MADLDKALQIFSREGEERLVKERSGKINVPYINLIGYPFTPEVLSIVPKEQARAHCVVAFYRMNNEVRVASDTVESPNLIPFLRDLSGATNMKFYLYLCSQSSMKYALSQLEFIREAPKTLERHVISQEYINSSFGEMSDLKAIGERIANTPVSQILDMIFAGGVHLQASDIHIDPTEEGARLRFRIDGMLQDVIVLPSQNYKALRNRVKYLSKMKLNVVDQPQDGRFDIQIADDMIDVRVSSMPGAWGEVIVMRLLNPSGSLISLEGLGFRQDALKAIEEAISKPNGAIFNTGPTGSGKTTTLYAILQKLNKSEIKIITLEDPIEYRIDGIDQSQINSEKGYDFSNALKHALRQDPDIIMVGEIRDKETAETALQASLTGHLVLTTLHTNSAPSTIPRLLDLGVRKFLLSGSINLIIAQRLVRRICDVCKRGERMPSCPNCKGTGFKGRLALIETLKISPKINLLIQDGGTIDDFERVAREEGMVTMYQDGMEKVRLGLTTEEEVKRVTAQ</sequence>
<comment type="similarity">
    <text evidence="1">Belongs to the GSP E family.</text>
</comment>
<dbReference type="Proteomes" id="UP000485367">
    <property type="component" value="Unassembled WGS sequence"/>
</dbReference>
<dbReference type="InterPro" id="IPR027417">
    <property type="entry name" value="P-loop_NTPase"/>
</dbReference>
<dbReference type="SMART" id="SM00382">
    <property type="entry name" value="AAA"/>
    <property type="match status" value="1"/>
</dbReference>
<dbReference type="InterPro" id="IPR007831">
    <property type="entry name" value="T2SS_GspE_N"/>
</dbReference>
<evidence type="ECO:0000256" key="1">
    <source>
        <dbReference type="ARBA" id="ARBA00006611"/>
    </source>
</evidence>
<dbReference type="PANTHER" id="PTHR30258:SF1">
    <property type="entry name" value="PROTEIN TRANSPORT PROTEIN HOFB HOMOLOG"/>
    <property type="match status" value="1"/>
</dbReference>
<evidence type="ECO:0000256" key="2">
    <source>
        <dbReference type="ARBA" id="ARBA00022741"/>
    </source>
</evidence>
<organism evidence="5">
    <name type="scientific">candidate division WS2 bacterium ADurb.Bin280</name>
    <dbReference type="NCBI Taxonomy" id="1852829"/>
    <lineage>
        <taxon>Bacteria</taxon>
        <taxon>candidate division WS2</taxon>
    </lineage>
</organism>
<dbReference type="PROSITE" id="PS00662">
    <property type="entry name" value="T2SP_E"/>
    <property type="match status" value="1"/>
</dbReference>
<dbReference type="InterPro" id="IPR001482">
    <property type="entry name" value="T2SS/T4SS_dom"/>
</dbReference>
<dbReference type="GO" id="GO:0016887">
    <property type="term" value="F:ATP hydrolysis activity"/>
    <property type="evidence" value="ECO:0007669"/>
    <property type="project" value="TreeGrafter"/>
</dbReference>
<comment type="caution">
    <text evidence="5">The sequence shown here is derived from an EMBL/GenBank/DDBJ whole genome shotgun (WGS) entry which is preliminary data.</text>
</comment>
<keyword evidence="3" id="KW-0067">ATP-binding</keyword>
<dbReference type="EMBL" id="MWBO01000046">
    <property type="protein sequence ID" value="OQA52115.1"/>
    <property type="molecule type" value="Genomic_DNA"/>
</dbReference>
<dbReference type="GO" id="GO:0005524">
    <property type="term" value="F:ATP binding"/>
    <property type="evidence" value="ECO:0007669"/>
    <property type="project" value="UniProtKB-KW"/>
</dbReference>
<evidence type="ECO:0000313" key="5">
    <source>
        <dbReference type="EMBL" id="OQA52115.1"/>
    </source>
</evidence>
<dbReference type="InterPro" id="IPR003593">
    <property type="entry name" value="AAA+_ATPase"/>
</dbReference>
<dbReference type="SUPFAM" id="SSF52540">
    <property type="entry name" value="P-loop containing nucleoside triphosphate hydrolases"/>
    <property type="match status" value="1"/>
</dbReference>
<dbReference type="InterPro" id="IPR037257">
    <property type="entry name" value="T2SS_E_N_sf"/>
</dbReference>